<dbReference type="GO" id="GO:0005509">
    <property type="term" value="F:calcium ion binding"/>
    <property type="evidence" value="ECO:0007669"/>
    <property type="project" value="InterPro"/>
</dbReference>
<evidence type="ECO:0000256" key="2">
    <source>
        <dbReference type="ARBA" id="ARBA00022737"/>
    </source>
</evidence>
<keyword evidence="4" id="KW-1133">Transmembrane helix</keyword>
<dbReference type="EMBL" id="GHBR01006360">
    <property type="protein sequence ID" value="NDJ98752.1"/>
    <property type="molecule type" value="Transcribed_RNA"/>
</dbReference>
<name>A0A6B2G5J2_MYXSQ</name>
<evidence type="ECO:0000256" key="1">
    <source>
        <dbReference type="ARBA" id="ARBA00022729"/>
    </source>
</evidence>
<reference evidence="6" key="1">
    <citation type="submission" date="2018-11" db="EMBL/GenBank/DDBJ databases">
        <title>Myxobolus squamalis genome and transcriptome.</title>
        <authorList>
            <person name="Yahalomi D."/>
            <person name="Atkinson S.D."/>
            <person name="Neuhof M."/>
            <person name="Chang E.S."/>
            <person name="Philippe H."/>
            <person name="Cartwright P."/>
            <person name="Bartholomew J.L."/>
            <person name="Huchon D."/>
        </authorList>
    </citation>
    <scope>NUCLEOTIDE SEQUENCE</scope>
    <source>
        <strain evidence="6">71B08</strain>
        <tissue evidence="6">Whole</tissue>
    </source>
</reference>
<evidence type="ECO:0000256" key="3">
    <source>
        <dbReference type="ARBA" id="ARBA00022837"/>
    </source>
</evidence>
<sequence length="139" mass="16377">MQRLYYLLQTGMYLSLILLCLDIISFSCFSHFNPNDGDVKHFFLRDVDHLEKHLGSQVKKGEISDTKASMLNFRVHDSDKNDFLDGLELRRLISHYYEDHTKELLKEDQVITMIDKMIKMADLNNDKLISYSEYIKVIP</sequence>
<keyword evidence="4" id="KW-0812">Transmembrane</keyword>
<evidence type="ECO:0000256" key="4">
    <source>
        <dbReference type="SAM" id="Phobius"/>
    </source>
</evidence>
<keyword evidence="3" id="KW-0106">Calcium</keyword>
<dbReference type="InterPro" id="IPR011992">
    <property type="entry name" value="EF-hand-dom_pair"/>
</dbReference>
<accession>A0A6B2G5J2</accession>
<dbReference type="Gene3D" id="1.10.238.10">
    <property type="entry name" value="EF-hand"/>
    <property type="match status" value="1"/>
</dbReference>
<dbReference type="PANTHER" id="PTHR23104:SF17">
    <property type="entry name" value="EF-HAND DOMAIN-CONTAINING PROTEIN"/>
    <property type="match status" value="1"/>
</dbReference>
<dbReference type="PROSITE" id="PS50222">
    <property type="entry name" value="EF_HAND_2"/>
    <property type="match status" value="1"/>
</dbReference>
<dbReference type="SUPFAM" id="SSF47473">
    <property type="entry name" value="EF-hand"/>
    <property type="match status" value="1"/>
</dbReference>
<dbReference type="InterPro" id="IPR018247">
    <property type="entry name" value="EF_Hand_1_Ca_BS"/>
</dbReference>
<keyword evidence="2" id="KW-0677">Repeat</keyword>
<dbReference type="PANTHER" id="PTHR23104">
    <property type="entry name" value="MULTIPLE COAGULATION FACTOR DEFICIENCY PROTEIN 2 NEURAL STEM CELL DERIVED NEURONAL SURVIVAL PROTEIN"/>
    <property type="match status" value="1"/>
</dbReference>
<feature type="transmembrane region" description="Helical" evidence="4">
    <location>
        <begin position="12"/>
        <end position="32"/>
    </location>
</feature>
<feature type="domain" description="EF-hand" evidence="5">
    <location>
        <begin position="109"/>
        <end position="139"/>
    </location>
</feature>
<evidence type="ECO:0000313" key="6">
    <source>
        <dbReference type="EMBL" id="NDJ98752.1"/>
    </source>
</evidence>
<dbReference type="AlphaFoldDB" id="A0A6B2G5J2"/>
<protein>
    <submittedName>
        <fullName evidence="6">Multiple coagulation factor deficiency protein 2 homolog (Trinotate prediction)</fullName>
    </submittedName>
</protein>
<dbReference type="InterPro" id="IPR052110">
    <property type="entry name" value="MCFD2-like"/>
</dbReference>
<dbReference type="PROSITE" id="PS00018">
    <property type="entry name" value="EF_HAND_1"/>
    <property type="match status" value="2"/>
</dbReference>
<organism evidence="6">
    <name type="scientific">Myxobolus squamalis</name>
    <name type="common">Myxosporean</name>
    <dbReference type="NCBI Taxonomy" id="59785"/>
    <lineage>
        <taxon>Eukaryota</taxon>
        <taxon>Metazoa</taxon>
        <taxon>Cnidaria</taxon>
        <taxon>Myxozoa</taxon>
        <taxon>Myxosporea</taxon>
        <taxon>Bivalvulida</taxon>
        <taxon>Platysporina</taxon>
        <taxon>Myxobolidae</taxon>
        <taxon>Myxobolus</taxon>
    </lineage>
</organism>
<proteinExistence type="predicted"/>
<dbReference type="Pfam" id="PF13499">
    <property type="entry name" value="EF-hand_7"/>
    <property type="match status" value="1"/>
</dbReference>
<dbReference type="CDD" id="cd00051">
    <property type="entry name" value="EFh"/>
    <property type="match status" value="1"/>
</dbReference>
<dbReference type="InterPro" id="IPR002048">
    <property type="entry name" value="EF_hand_dom"/>
</dbReference>
<keyword evidence="4" id="KW-0472">Membrane</keyword>
<evidence type="ECO:0000259" key="5">
    <source>
        <dbReference type="PROSITE" id="PS50222"/>
    </source>
</evidence>
<keyword evidence="1" id="KW-0732">Signal</keyword>